<dbReference type="GO" id="GO:0006354">
    <property type="term" value="P:DNA-templated transcription elongation"/>
    <property type="evidence" value="ECO:0007669"/>
    <property type="project" value="TreeGrafter"/>
</dbReference>
<dbReference type="PROSITE" id="PS00829">
    <property type="entry name" value="GREAB_1"/>
    <property type="match status" value="1"/>
</dbReference>
<feature type="domain" description="Transcription elongation factor GreA/GreB N-terminal" evidence="6">
    <location>
        <begin position="14"/>
        <end position="80"/>
    </location>
</feature>
<dbReference type="FunFam" id="3.10.50.30:FF:000001">
    <property type="entry name" value="Transcription elongation factor GreA"/>
    <property type="match status" value="1"/>
</dbReference>
<dbReference type="Pfam" id="PF03449">
    <property type="entry name" value="GreA_GreB_N"/>
    <property type="match status" value="1"/>
</dbReference>
<dbReference type="PANTHER" id="PTHR30437">
    <property type="entry name" value="TRANSCRIPTION ELONGATION FACTOR GREA"/>
    <property type="match status" value="1"/>
</dbReference>
<evidence type="ECO:0000256" key="4">
    <source>
        <dbReference type="HAMAP-Rule" id="MF_00930"/>
    </source>
</evidence>
<dbReference type="SUPFAM" id="SSF54534">
    <property type="entry name" value="FKBP-like"/>
    <property type="match status" value="1"/>
</dbReference>
<dbReference type="InterPro" id="IPR006358">
    <property type="entry name" value="Tscrpt_elong_fac_GreB"/>
</dbReference>
<dbReference type="NCBIfam" id="NF002506">
    <property type="entry name" value="PRK01885.1"/>
    <property type="match status" value="1"/>
</dbReference>
<dbReference type="HAMAP" id="MF_00930">
    <property type="entry name" value="GreB"/>
    <property type="match status" value="1"/>
</dbReference>
<gene>
    <name evidence="4" type="primary">greB</name>
    <name evidence="7" type="ORF">Kalk_02820</name>
</gene>
<evidence type="ECO:0000259" key="6">
    <source>
        <dbReference type="Pfam" id="PF03449"/>
    </source>
</evidence>
<proteinExistence type="inferred from homology"/>
<keyword evidence="3 4" id="KW-0804">Transcription</keyword>
<dbReference type="GO" id="GO:0070063">
    <property type="term" value="F:RNA polymerase binding"/>
    <property type="evidence" value="ECO:0007669"/>
    <property type="project" value="InterPro"/>
</dbReference>
<dbReference type="GO" id="GO:0003677">
    <property type="term" value="F:DNA binding"/>
    <property type="evidence" value="ECO:0007669"/>
    <property type="project" value="UniProtKB-UniRule"/>
</dbReference>
<keyword evidence="7" id="KW-0251">Elongation factor</keyword>
<dbReference type="Proteomes" id="UP000235116">
    <property type="component" value="Chromosome"/>
</dbReference>
<keyword evidence="8" id="KW-1185">Reference proteome</keyword>
<accession>A0A2K9LGD7</accession>
<evidence type="ECO:0000313" key="8">
    <source>
        <dbReference type="Proteomes" id="UP000235116"/>
    </source>
</evidence>
<dbReference type="OrthoDB" id="5511940at2"/>
<evidence type="ECO:0000256" key="2">
    <source>
        <dbReference type="ARBA" id="ARBA00023125"/>
    </source>
</evidence>
<dbReference type="Gene3D" id="1.10.287.180">
    <property type="entry name" value="Transcription elongation factor, GreA/GreB, N-terminal domain"/>
    <property type="match status" value="1"/>
</dbReference>
<dbReference type="Pfam" id="PF01272">
    <property type="entry name" value="GreA_GreB"/>
    <property type="match status" value="1"/>
</dbReference>
<evidence type="ECO:0000259" key="5">
    <source>
        <dbReference type="Pfam" id="PF01272"/>
    </source>
</evidence>
<dbReference type="HAMAP" id="MF_00105">
    <property type="entry name" value="GreA_GreB"/>
    <property type="match status" value="1"/>
</dbReference>
<dbReference type="InterPro" id="IPR022691">
    <property type="entry name" value="Tscrpt_elong_fac_GreA/B_N"/>
</dbReference>
<organism evidence="7 8">
    <name type="scientific">Ketobacter alkanivorans</name>
    <dbReference type="NCBI Taxonomy" id="1917421"/>
    <lineage>
        <taxon>Bacteria</taxon>
        <taxon>Pseudomonadati</taxon>
        <taxon>Pseudomonadota</taxon>
        <taxon>Gammaproteobacteria</taxon>
        <taxon>Pseudomonadales</taxon>
        <taxon>Ketobacteraceae</taxon>
        <taxon>Ketobacter</taxon>
    </lineage>
</organism>
<dbReference type="AlphaFoldDB" id="A0A2K9LGD7"/>
<dbReference type="GO" id="GO:0032784">
    <property type="term" value="P:regulation of DNA-templated transcription elongation"/>
    <property type="evidence" value="ECO:0007669"/>
    <property type="project" value="UniProtKB-UniRule"/>
</dbReference>
<dbReference type="NCBIfam" id="TIGR01461">
    <property type="entry name" value="greB"/>
    <property type="match status" value="1"/>
</dbReference>
<evidence type="ECO:0000256" key="3">
    <source>
        <dbReference type="ARBA" id="ARBA00023163"/>
    </source>
</evidence>
<comment type="similarity">
    <text evidence="4">Belongs to the GreA/GreB family. GreB subfamily.</text>
</comment>
<dbReference type="InterPro" id="IPR023459">
    <property type="entry name" value="Tscrpt_elong_fac_GreA/B_fam"/>
</dbReference>
<dbReference type="PROSITE" id="PS00830">
    <property type="entry name" value="GREAB_2"/>
    <property type="match status" value="1"/>
</dbReference>
<dbReference type="PIRSF" id="PIRSF006092">
    <property type="entry name" value="GreA_GreB"/>
    <property type="match status" value="1"/>
</dbReference>
<dbReference type="Gene3D" id="3.10.50.30">
    <property type="entry name" value="Transcription elongation factor, GreA/GreB, C-terminal domain"/>
    <property type="match status" value="1"/>
</dbReference>
<dbReference type="PANTHER" id="PTHR30437:SF6">
    <property type="entry name" value="TRANSCRIPTION ELONGATION FACTOR GREB"/>
    <property type="match status" value="1"/>
</dbReference>
<keyword evidence="7" id="KW-0648">Protein biosynthesis</keyword>
<keyword evidence="2 4" id="KW-0238">DNA-binding</keyword>
<evidence type="ECO:0000313" key="7">
    <source>
        <dbReference type="EMBL" id="AUM11419.1"/>
    </source>
</evidence>
<dbReference type="GO" id="GO:0003746">
    <property type="term" value="F:translation elongation factor activity"/>
    <property type="evidence" value="ECO:0007669"/>
    <property type="project" value="UniProtKB-KW"/>
</dbReference>
<dbReference type="FunFam" id="1.10.287.180:FF:000001">
    <property type="entry name" value="Transcription elongation factor GreA"/>
    <property type="match status" value="1"/>
</dbReference>
<dbReference type="InterPro" id="IPR028624">
    <property type="entry name" value="Tscrpt_elong_fac_GreA/B"/>
</dbReference>
<evidence type="ECO:0000256" key="1">
    <source>
        <dbReference type="ARBA" id="ARBA00023015"/>
    </source>
</evidence>
<feature type="domain" description="Transcription elongation factor GreA/GreB C-terminal" evidence="5">
    <location>
        <begin position="91"/>
        <end position="165"/>
    </location>
</feature>
<dbReference type="InterPro" id="IPR018151">
    <property type="entry name" value="TF_GreA/GreB_CS"/>
</dbReference>
<name>A0A2K9LGD7_9GAMM</name>
<dbReference type="InterPro" id="IPR001437">
    <property type="entry name" value="Tscrpt_elong_fac_GreA/B_C"/>
</dbReference>
<dbReference type="InterPro" id="IPR036953">
    <property type="entry name" value="GreA/GreB_C_sf"/>
</dbReference>
<comment type="function">
    <text evidence="4">Necessary for efficient RNA polymerase transcription elongation past template-encoded arresting sites. The arresting sites in DNA have the property of trapping a certain fraction of elongating RNA polymerases that pass through, resulting in locked ternary complexes. Cleavage of the nascent transcript by cleavage factors such as GreA or GreB allows the resumption of elongation from the new 3'terminus. GreB releases sequences of up to 9 nucleotides in length.</text>
</comment>
<dbReference type="RefSeq" id="WP_101892759.1">
    <property type="nucleotide sequence ID" value="NZ_CP022684.1"/>
</dbReference>
<sequence>MSRYRPPSQPAAPYITPEGRDKLMTELRHISDTVRPEVTKALSEAAAEGDRSENAEYIYRKKQLREIDSRIRYLVKRLEVVKAVNQKPTDQSRIFFGAWVELEDLDGGGIERYRLVGADEIDLERGWISIDSPMAKALLKKQEGDDVIVARPKGEACFEISRVSYDGFQ</sequence>
<dbReference type="InterPro" id="IPR036805">
    <property type="entry name" value="Tscrpt_elong_fac_GreA/B_N_sf"/>
</dbReference>
<protein>
    <recommendedName>
        <fullName evidence="4">Transcription elongation factor GreB</fullName>
    </recommendedName>
    <alternativeName>
        <fullName evidence="4">Transcript cleavage factor GreB</fullName>
    </alternativeName>
</protein>
<keyword evidence="1 4" id="KW-0805">Transcription regulation</keyword>
<dbReference type="EMBL" id="CP022684">
    <property type="protein sequence ID" value="AUM11419.1"/>
    <property type="molecule type" value="Genomic_DNA"/>
</dbReference>
<dbReference type="SUPFAM" id="SSF46557">
    <property type="entry name" value="GreA transcript cleavage protein, N-terminal domain"/>
    <property type="match status" value="1"/>
</dbReference>
<dbReference type="KEGG" id="kak:Kalk_02820"/>
<reference evidence="8" key="1">
    <citation type="submission" date="2017-08" db="EMBL/GenBank/DDBJ databases">
        <title>Direct submision.</title>
        <authorList>
            <person name="Kim S.-J."/>
            <person name="Rhee S.-K."/>
        </authorList>
    </citation>
    <scope>NUCLEOTIDE SEQUENCE [LARGE SCALE GENOMIC DNA]</scope>
    <source>
        <strain evidence="8">GI5</strain>
    </source>
</reference>